<dbReference type="Pfam" id="PF01369">
    <property type="entry name" value="Sec7"/>
    <property type="match status" value="1"/>
</dbReference>
<name>A0A922JT50_CARIL</name>
<feature type="compositionally biased region" description="Basic and acidic residues" evidence="2">
    <location>
        <begin position="27"/>
        <end position="39"/>
    </location>
</feature>
<dbReference type="AlphaFoldDB" id="A0A922JT50"/>
<proteinExistence type="predicted"/>
<dbReference type="PROSITE" id="PS50190">
    <property type="entry name" value="SEC7"/>
    <property type="match status" value="1"/>
</dbReference>
<dbReference type="InterPro" id="IPR032691">
    <property type="entry name" value="Mon2/Sec7/BIG1-like_HUS"/>
</dbReference>
<evidence type="ECO:0000259" key="3">
    <source>
        <dbReference type="PROSITE" id="PS50190"/>
    </source>
</evidence>
<gene>
    <name evidence="4" type="ORF">I3842_03G018600</name>
</gene>
<dbReference type="GO" id="GO:0005085">
    <property type="term" value="F:guanyl-nucleotide exchange factor activity"/>
    <property type="evidence" value="ECO:0007669"/>
    <property type="project" value="UniProtKB-KW"/>
</dbReference>
<dbReference type="PANTHER" id="PTHR10663:SF353">
    <property type="entry name" value="ARF GUANINE-NUCLEOTIDE EXCHANGE FACTOR GNL1"/>
    <property type="match status" value="1"/>
</dbReference>
<sequence length="878" mass="99258">MEYVRRPDWLPVGGGNTEHGGYAKGIRPKEEEGTREGRGGEGNQGIGGRGVSIVLNLYHHLRTELKVQLEAFLSCVLLRLAQSKHGSSYQQQEVAMEAMVDLANLLSKSAFLVNGPLFAMHILALDGNEPPSLKASLDNEVYEAFWTMTCENYSDPNFWVPYVCKLKFFKRNLMVGADHFNRDPKKGLEFLQGMHLLPDKLDPKSVACFLRYTTGLDKNLVGDFLGNHDEFCVQVLPEFAWTFDFQYMNLDTALRLFLGTFRLPGESQKMQRSPHILINKDAALVLSYSLIMLNTDQHNAQVKKKMTEEDFIRNNRKINGGKDLPCEFLELLTYDMFTILSGLTIAAMLVIFYQVEREDVLQTCIDGFLFVAKIAACYHLDVVLDDLVVSLCKFTTLLTPLSIEEAIVSFGDNSKARMATTTVFTIANRYGDYIHSGCKNILDCVLSLYNLGLLPASMASDAEYETEPPSDLDRAKPATTLSASHMLSLAPSRKSSGLMGRFSQLLSFDMEEPRSQPTEKQLVAQQHTRETIQKCHIDSIFTESKFLQAESLLQLVKALILDVGRLYKVTGSIEDEDTAVFSLELLITITLNNRDKIMLLWQGVYEHIFDIVQSTILSCPLVEKVVFGLLKICQRLLPYKENLTDELLKSLQLVLKLNARVADAYCEHIMQEVMRLVKANATHIRSHLGWRTIISLLSITARHPEAFEVGFEVGEIDQYVSALDLMPGSVLCLASMKVNEDTGEMWLRLRSLTVVDGIHLPNTLWLQCFDQVIFVLLDDLLEIVLGKSPKDYRHMEGTLVLAMKLMSKVFLHLVLDLGRLPSFCKLWLGVLNRMEKYMNMKFRGRCSEKIHELIPELLKNTLLVMKTTRLLTPSDAIC</sequence>
<reference evidence="4" key="1">
    <citation type="submission" date="2021-01" db="EMBL/GenBank/DDBJ databases">
        <authorList>
            <person name="Lovell J.T."/>
            <person name="Bentley N."/>
            <person name="Bhattarai G."/>
            <person name="Jenkins J.W."/>
            <person name="Sreedasyam A."/>
            <person name="Alarcon Y."/>
            <person name="Bock C."/>
            <person name="Boston L."/>
            <person name="Carlson J."/>
            <person name="Cervantes K."/>
            <person name="Clermont K."/>
            <person name="Krom N."/>
            <person name="Kubenka K."/>
            <person name="Mamidi S."/>
            <person name="Mattison C."/>
            <person name="Monteros M."/>
            <person name="Pisani C."/>
            <person name="Plott C."/>
            <person name="Rajasekar S."/>
            <person name="Rhein H.S."/>
            <person name="Rohla C."/>
            <person name="Song M."/>
            <person name="Hilaire R.S."/>
            <person name="Shu S."/>
            <person name="Wells L."/>
            <person name="Wang X."/>
            <person name="Webber J."/>
            <person name="Heerema R.J."/>
            <person name="Klein P."/>
            <person name="Conner P."/>
            <person name="Grauke L."/>
            <person name="Grimwood J."/>
            <person name="Schmutz J."/>
            <person name="Randall J.J."/>
        </authorList>
    </citation>
    <scope>NUCLEOTIDE SEQUENCE</scope>
    <source>
        <tissue evidence="4">Leaf</tissue>
    </source>
</reference>
<organism evidence="4 5">
    <name type="scientific">Carya illinoinensis</name>
    <name type="common">Pecan</name>
    <dbReference type="NCBI Taxonomy" id="32201"/>
    <lineage>
        <taxon>Eukaryota</taxon>
        <taxon>Viridiplantae</taxon>
        <taxon>Streptophyta</taxon>
        <taxon>Embryophyta</taxon>
        <taxon>Tracheophyta</taxon>
        <taxon>Spermatophyta</taxon>
        <taxon>Magnoliopsida</taxon>
        <taxon>eudicotyledons</taxon>
        <taxon>Gunneridae</taxon>
        <taxon>Pentapetalae</taxon>
        <taxon>rosids</taxon>
        <taxon>fabids</taxon>
        <taxon>Fagales</taxon>
        <taxon>Juglandaceae</taxon>
        <taxon>Carya</taxon>
    </lineage>
</organism>
<dbReference type="CDD" id="cd00171">
    <property type="entry name" value="Sec7"/>
    <property type="match status" value="1"/>
</dbReference>
<dbReference type="InterPro" id="IPR000904">
    <property type="entry name" value="Sec7_dom"/>
</dbReference>
<accession>A0A922JT50</accession>
<comment type="caution">
    <text evidence="4">The sequence shown here is derived from an EMBL/GenBank/DDBJ whole genome shotgun (WGS) entry which is preliminary data.</text>
</comment>
<dbReference type="GO" id="GO:0032012">
    <property type="term" value="P:regulation of ARF protein signal transduction"/>
    <property type="evidence" value="ECO:0007669"/>
    <property type="project" value="InterPro"/>
</dbReference>
<dbReference type="PANTHER" id="PTHR10663">
    <property type="entry name" value="GUANYL-NUCLEOTIDE EXCHANGE FACTOR"/>
    <property type="match status" value="1"/>
</dbReference>
<dbReference type="FunFam" id="1.10.220.20:FF:000005">
    <property type="entry name" value="ARF guanine-nucleotide exchange factor GNOM"/>
    <property type="match status" value="1"/>
</dbReference>
<dbReference type="SMART" id="SM00222">
    <property type="entry name" value="Sec7"/>
    <property type="match status" value="1"/>
</dbReference>
<dbReference type="EMBL" id="CM031827">
    <property type="protein sequence ID" value="KAG6719678.1"/>
    <property type="molecule type" value="Genomic_DNA"/>
</dbReference>
<evidence type="ECO:0000313" key="5">
    <source>
        <dbReference type="Proteomes" id="UP000811246"/>
    </source>
</evidence>
<evidence type="ECO:0000256" key="1">
    <source>
        <dbReference type="ARBA" id="ARBA00022658"/>
    </source>
</evidence>
<dbReference type="Pfam" id="PF12783">
    <property type="entry name" value="Sec7-like_HUS"/>
    <property type="match status" value="1"/>
</dbReference>
<protein>
    <recommendedName>
        <fullName evidence="3">SEC7 domain-containing protein</fullName>
    </recommendedName>
</protein>
<dbReference type="Pfam" id="PF23325">
    <property type="entry name" value="TPR_28"/>
    <property type="match status" value="1"/>
</dbReference>
<dbReference type="Proteomes" id="UP000811246">
    <property type="component" value="Chromosome 3"/>
</dbReference>
<feature type="domain" description="SEC7" evidence="3">
    <location>
        <begin position="162"/>
        <end position="339"/>
    </location>
</feature>
<dbReference type="InterPro" id="IPR056604">
    <property type="entry name" value="GBF1-like_TPR"/>
</dbReference>
<keyword evidence="1" id="KW-0344">Guanine-nucleotide releasing factor</keyword>
<evidence type="ECO:0000313" key="4">
    <source>
        <dbReference type="EMBL" id="KAG6719678.1"/>
    </source>
</evidence>
<feature type="region of interest" description="Disordered" evidence="2">
    <location>
        <begin position="12"/>
        <end position="44"/>
    </location>
</feature>
<evidence type="ECO:0000256" key="2">
    <source>
        <dbReference type="SAM" id="MobiDB-lite"/>
    </source>
</evidence>